<comment type="caution">
    <text evidence="4">The sequence shown here is derived from an EMBL/GenBank/DDBJ whole genome shotgun (WGS) entry which is preliminary data.</text>
</comment>
<comment type="similarity">
    <text evidence="1">Belongs to the plant acyltransferase family.</text>
</comment>
<dbReference type="Proteomes" id="UP000826271">
    <property type="component" value="Unassembled WGS sequence"/>
</dbReference>
<sequence length="437" mass="49454">MKVNVLSRKLIKPCTQTPSDLRTFKISVIDEINPAMNVIRILYYPSDAVKGKKISLEEPLSKVLPLFYPIAGRYIKEKHIVDCNDEGAEYVEAEVNCELLQLISPAQVTVEHLNHLLPLPIGAADEPEDPMLAVQINRFHCGGLAIGICASHRIFDSCSLGIFLKAWANAAIDGGLVICPDFNSPLHFPSENLASLQYGVTRTRNNSIIAKRFVFDKNAISTLRERMDPVWRGERPPSRAVVVSALLTQALMRADRAKHGKTRASIIGQAINVRERTVPPISKYACGAWYSMSYIESSADECCVLEHDYQGMVFKMREVTMQGVKDCERILSDKKFGRWLLVYSETEVAEKTYSFDVKSISVTDWSKFGEYELDFGFGKPIWVSLAEVPLEDFFILMNTKDNDGIEAWVYLHESDMPYFEQDEHLLKLTHTTDRVFE</sequence>
<evidence type="ECO:0000256" key="3">
    <source>
        <dbReference type="ARBA" id="ARBA00023315"/>
    </source>
</evidence>
<dbReference type="PANTHER" id="PTHR31623:SF124">
    <property type="entry name" value="VINORINE SYNTHASE-RELATED"/>
    <property type="match status" value="1"/>
</dbReference>
<dbReference type="Gene3D" id="3.30.559.10">
    <property type="entry name" value="Chloramphenicol acetyltransferase-like domain"/>
    <property type="match status" value="2"/>
</dbReference>
<dbReference type="GO" id="GO:0016746">
    <property type="term" value="F:acyltransferase activity"/>
    <property type="evidence" value="ECO:0007669"/>
    <property type="project" value="UniProtKB-KW"/>
</dbReference>
<name>A0AAV6WDR2_9LAMI</name>
<reference evidence="4" key="1">
    <citation type="submission" date="2019-10" db="EMBL/GenBank/DDBJ databases">
        <authorList>
            <person name="Zhang R."/>
            <person name="Pan Y."/>
            <person name="Wang J."/>
            <person name="Ma R."/>
            <person name="Yu S."/>
        </authorList>
    </citation>
    <scope>NUCLEOTIDE SEQUENCE</scope>
    <source>
        <strain evidence="4">LA-IB0</strain>
        <tissue evidence="4">Leaf</tissue>
    </source>
</reference>
<organism evidence="4 5">
    <name type="scientific">Buddleja alternifolia</name>
    <dbReference type="NCBI Taxonomy" id="168488"/>
    <lineage>
        <taxon>Eukaryota</taxon>
        <taxon>Viridiplantae</taxon>
        <taxon>Streptophyta</taxon>
        <taxon>Embryophyta</taxon>
        <taxon>Tracheophyta</taxon>
        <taxon>Spermatophyta</taxon>
        <taxon>Magnoliopsida</taxon>
        <taxon>eudicotyledons</taxon>
        <taxon>Gunneridae</taxon>
        <taxon>Pentapetalae</taxon>
        <taxon>asterids</taxon>
        <taxon>lamiids</taxon>
        <taxon>Lamiales</taxon>
        <taxon>Scrophulariaceae</taxon>
        <taxon>Buddlejeae</taxon>
        <taxon>Buddleja</taxon>
    </lineage>
</organism>
<dbReference type="InterPro" id="IPR023213">
    <property type="entry name" value="CAT-like_dom_sf"/>
</dbReference>
<dbReference type="Pfam" id="PF02458">
    <property type="entry name" value="Transferase"/>
    <property type="match status" value="1"/>
</dbReference>
<protein>
    <submittedName>
        <fullName evidence="4">Uncharacterized protein</fullName>
    </submittedName>
</protein>
<evidence type="ECO:0000313" key="5">
    <source>
        <dbReference type="Proteomes" id="UP000826271"/>
    </source>
</evidence>
<accession>A0AAV6WDR2</accession>
<evidence type="ECO:0000313" key="4">
    <source>
        <dbReference type="EMBL" id="KAG8369371.1"/>
    </source>
</evidence>
<keyword evidence="2" id="KW-0808">Transferase</keyword>
<keyword evidence="5" id="KW-1185">Reference proteome</keyword>
<dbReference type="EMBL" id="WHWC01000014">
    <property type="protein sequence ID" value="KAG8369371.1"/>
    <property type="molecule type" value="Genomic_DNA"/>
</dbReference>
<gene>
    <name evidence="4" type="ORF">BUALT_Bualt14G0004300</name>
</gene>
<evidence type="ECO:0000256" key="1">
    <source>
        <dbReference type="ARBA" id="ARBA00009861"/>
    </source>
</evidence>
<evidence type="ECO:0000256" key="2">
    <source>
        <dbReference type="ARBA" id="ARBA00022679"/>
    </source>
</evidence>
<keyword evidence="3" id="KW-0012">Acyltransferase</keyword>
<dbReference type="AlphaFoldDB" id="A0AAV6WDR2"/>
<dbReference type="PANTHER" id="PTHR31623">
    <property type="entry name" value="F21J9.9"/>
    <property type="match status" value="1"/>
</dbReference>
<proteinExistence type="inferred from homology"/>